<evidence type="ECO:0000256" key="7">
    <source>
        <dbReference type="ARBA" id="ARBA00022722"/>
    </source>
</evidence>
<evidence type="ECO:0000256" key="14">
    <source>
        <dbReference type="ARBA" id="ARBA00049244"/>
    </source>
</evidence>
<dbReference type="InterPro" id="IPR029060">
    <property type="entry name" value="PIN-like_dom_sf"/>
</dbReference>
<evidence type="ECO:0000256" key="2">
    <source>
        <dbReference type="ARBA" id="ARBA00012417"/>
    </source>
</evidence>
<dbReference type="FunFam" id="1.20.1060.10:FF:000001">
    <property type="entry name" value="DNA polymerase I"/>
    <property type="match status" value="1"/>
</dbReference>
<sequence>MKLFLIDAYALIYRSYYAFIKAPRINSKGVNTSAIFGFVNTLEDILKRESPTHIAVGFDPSGPTFRHEAFEQYKAQREESPEVIRASVPVIKQIIQAYNIPILEVPRYEADDVIGTIAKQAEKEGFDVYMMTPDKDYGQLVSEHIFMYRPKFGGDYEILGVPEVLQKYELTSTEQVIDLLGLMGDSSDNIPGCPGVGEKTAQKLLAEFGSIDNLLANTDQLKGALKKKVEENKEQIIFSRFLATIKTDVPIQFSAESCLREKADIDKLREIYTDLEFRAFINKLEAEPVKVQNQGPVQGDLFAIFPTEDAAEEKYSNLRDIKNTQHTYHLADNQDKIKELSSFLATQEFFAFDTETDGIDPLTAKLVGMSFAVKEKEAWYVPIPENFDEAQKIVSQFAEVLENEKIEKIGQNIKFDMVVLRKYQIKVQGPLFDTMIAHYLLNPELRHNMDYLSETYLKYKPVSIEELIGAKGKNQLTMRQVPVAQVAEYAAEDADITLQLKNFFAPELKKAGLESLFYDMEMPLIHVLEEMEVTGIALDTEALKQSSQELTQTLIRLEEEIYELAGTTFNINSTKQVGEILFDRLQIMEKAKKTKTGNYTTNEETLEKLRSKHPIIGKLLEYRGIKKLLSTYIDSLPELINPQTRKIHTSFNQTVAATGRLSSSNPNLQNIPIRDEMGKEIRRAFTADNDQCVFFSADYSQIELRIMAHLSEDPNMIEAFNSGADIHAATAAKIYNVPLEMVTGDMRRKAKTANFGIIYGISVFGLSERLNIPRGEAKELIDGYFKTYSRIKAYMDECIHLAKEKGYVETIFKRKRYLPDINSGNAIVRGYAERNAINAPIQGSAADIIKIAMIRIYKRFEEEKLRSKMVLQVHDELNFNVYKEEKEQVKKIVLEEMEGACKLRVPLIADCGEGFSWLEAH</sequence>
<evidence type="ECO:0000313" key="21">
    <source>
        <dbReference type="Proteomes" id="UP000190852"/>
    </source>
</evidence>
<keyword evidence="13 16" id="KW-0234">DNA repair</keyword>
<evidence type="ECO:0000259" key="17">
    <source>
        <dbReference type="SMART" id="SM00474"/>
    </source>
</evidence>
<evidence type="ECO:0000256" key="12">
    <source>
        <dbReference type="ARBA" id="ARBA00023125"/>
    </source>
</evidence>
<dbReference type="PANTHER" id="PTHR10133">
    <property type="entry name" value="DNA POLYMERASE I"/>
    <property type="match status" value="1"/>
</dbReference>
<comment type="catalytic activity">
    <reaction evidence="14 16">
        <text>DNA(n) + a 2'-deoxyribonucleoside 5'-triphosphate = DNA(n+1) + diphosphate</text>
        <dbReference type="Rhea" id="RHEA:22508"/>
        <dbReference type="Rhea" id="RHEA-COMP:17339"/>
        <dbReference type="Rhea" id="RHEA-COMP:17340"/>
        <dbReference type="ChEBI" id="CHEBI:33019"/>
        <dbReference type="ChEBI" id="CHEBI:61560"/>
        <dbReference type="ChEBI" id="CHEBI:173112"/>
        <dbReference type="EC" id="2.7.7.7"/>
    </reaction>
</comment>
<dbReference type="SUPFAM" id="SSF88723">
    <property type="entry name" value="PIN domain-like"/>
    <property type="match status" value="1"/>
</dbReference>
<keyword evidence="5 16" id="KW-0548">Nucleotidyltransferase</keyword>
<dbReference type="CDD" id="cd08637">
    <property type="entry name" value="DNA_pol_A_pol_I_C"/>
    <property type="match status" value="1"/>
</dbReference>
<evidence type="ECO:0000256" key="16">
    <source>
        <dbReference type="RuleBase" id="RU004460"/>
    </source>
</evidence>
<evidence type="ECO:0000259" key="18">
    <source>
        <dbReference type="SMART" id="SM00475"/>
    </source>
</evidence>
<keyword evidence="4 16" id="KW-0808">Transferase</keyword>
<evidence type="ECO:0000256" key="5">
    <source>
        <dbReference type="ARBA" id="ARBA00022695"/>
    </source>
</evidence>
<keyword evidence="6 16" id="KW-0235">DNA replication</keyword>
<dbReference type="GO" id="GO:0006302">
    <property type="term" value="P:double-strand break repair"/>
    <property type="evidence" value="ECO:0007669"/>
    <property type="project" value="TreeGrafter"/>
</dbReference>
<dbReference type="InterPro" id="IPR008918">
    <property type="entry name" value="HhH2"/>
</dbReference>
<comment type="similarity">
    <text evidence="1 16">Belongs to the DNA polymerase type-A family.</text>
</comment>
<dbReference type="NCBIfam" id="NF004397">
    <property type="entry name" value="PRK05755.1"/>
    <property type="match status" value="1"/>
</dbReference>
<dbReference type="PANTHER" id="PTHR10133:SF27">
    <property type="entry name" value="DNA POLYMERASE NU"/>
    <property type="match status" value="1"/>
</dbReference>
<evidence type="ECO:0000256" key="9">
    <source>
        <dbReference type="ARBA" id="ARBA00022801"/>
    </source>
</evidence>
<keyword evidence="12 16" id="KW-0238">DNA-binding</keyword>
<dbReference type="SUPFAM" id="SSF56672">
    <property type="entry name" value="DNA/RNA polymerases"/>
    <property type="match status" value="1"/>
</dbReference>
<dbReference type="Gene3D" id="1.20.1060.10">
    <property type="entry name" value="Taq DNA Polymerase, Chain T, domain 4"/>
    <property type="match status" value="1"/>
</dbReference>
<dbReference type="GO" id="GO:0008408">
    <property type="term" value="F:3'-5' exonuclease activity"/>
    <property type="evidence" value="ECO:0007669"/>
    <property type="project" value="UniProtKB-UniRule"/>
</dbReference>
<dbReference type="InterPro" id="IPR043502">
    <property type="entry name" value="DNA/RNA_pol_sf"/>
</dbReference>
<dbReference type="Gene3D" id="1.10.150.20">
    <property type="entry name" value="5' to 3' exonuclease, C-terminal subdomain"/>
    <property type="match status" value="2"/>
</dbReference>
<dbReference type="SMART" id="SM00482">
    <property type="entry name" value="POLAc"/>
    <property type="match status" value="1"/>
</dbReference>
<dbReference type="InterPro" id="IPR002298">
    <property type="entry name" value="DNA_polymerase_A"/>
</dbReference>
<evidence type="ECO:0000256" key="3">
    <source>
        <dbReference type="ARBA" id="ARBA00020311"/>
    </source>
</evidence>
<reference evidence="21" key="1">
    <citation type="submission" date="2017-02" db="EMBL/GenBank/DDBJ databases">
        <authorList>
            <person name="Varghese N."/>
            <person name="Submissions S."/>
        </authorList>
    </citation>
    <scope>NUCLEOTIDE SEQUENCE [LARGE SCALE GENOMIC DNA]</scope>
    <source>
        <strain evidence="21">DSM 24967</strain>
    </source>
</reference>
<dbReference type="GO" id="GO:0003677">
    <property type="term" value="F:DNA binding"/>
    <property type="evidence" value="ECO:0007669"/>
    <property type="project" value="UniProtKB-UniRule"/>
</dbReference>
<dbReference type="AlphaFoldDB" id="A0A1T5ABG2"/>
<evidence type="ECO:0000256" key="6">
    <source>
        <dbReference type="ARBA" id="ARBA00022705"/>
    </source>
</evidence>
<dbReference type="EMBL" id="FUYQ01000003">
    <property type="protein sequence ID" value="SKB32260.1"/>
    <property type="molecule type" value="Genomic_DNA"/>
</dbReference>
<dbReference type="GO" id="GO:0006261">
    <property type="term" value="P:DNA-templated DNA replication"/>
    <property type="evidence" value="ECO:0007669"/>
    <property type="project" value="UniProtKB-UniRule"/>
</dbReference>
<keyword evidence="9 16" id="KW-0378">Hydrolase</keyword>
<dbReference type="GO" id="GO:0003887">
    <property type="term" value="F:DNA-directed DNA polymerase activity"/>
    <property type="evidence" value="ECO:0007669"/>
    <property type="project" value="UniProtKB-UniRule"/>
</dbReference>
<keyword evidence="8 16" id="KW-0227">DNA damage</keyword>
<dbReference type="InterPro" id="IPR020045">
    <property type="entry name" value="DNA_polI_H3TH"/>
</dbReference>
<keyword evidence="10 16" id="KW-0269">Exonuclease</keyword>
<gene>
    <name evidence="16" type="primary">polA</name>
    <name evidence="20" type="ORF">SAMN05660349_00571</name>
</gene>
<dbReference type="GO" id="GO:0008409">
    <property type="term" value="F:5'-3' exonuclease activity"/>
    <property type="evidence" value="ECO:0007669"/>
    <property type="project" value="UniProtKB-UniRule"/>
</dbReference>
<dbReference type="InterPro" id="IPR012337">
    <property type="entry name" value="RNaseH-like_sf"/>
</dbReference>
<feature type="domain" description="3'-5' exonuclease" evidence="17">
    <location>
        <begin position="328"/>
        <end position="509"/>
    </location>
</feature>
<evidence type="ECO:0000256" key="13">
    <source>
        <dbReference type="ARBA" id="ARBA00023204"/>
    </source>
</evidence>
<dbReference type="InterPro" id="IPR001098">
    <property type="entry name" value="DNA-dir_DNA_pol_A_palm_dom"/>
</dbReference>
<dbReference type="InterPro" id="IPR019760">
    <property type="entry name" value="DNA-dir_DNA_pol_A_CS"/>
</dbReference>
<dbReference type="SUPFAM" id="SSF47807">
    <property type="entry name" value="5' to 3' exonuclease, C-terminal subdomain"/>
    <property type="match status" value="1"/>
</dbReference>
<dbReference type="Pfam" id="PF00476">
    <property type="entry name" value="DNA_pol_A"/>
    <property type="match status" value="1"/>
</dbReference>
<dbReference type="SMART" id="SM00279">
    <property type="entry name" value="HhH2"/>
    <property type="match status" value="1"/>
</dbReference>
<evidence type="ECO:0000313" key="20">
    <source>
        <dbReference type="EMBL" id="SKB32260.1"/>
    </source>
</evidence>
<keyword evidence="11 16" id="KW-0239">DNA-directed DNA polymerase</keyword>
<organism evidence="20 21">
    <name type="scientific">Parabacteroides chartae</name>
    <dbReference type="NCBI Taxonomy" id="1037355"/>
    <lineage>
        <taxon>Bacteria</taxon>
        <taxon>Pseudomonadati</taxon>
        <taxon>Bacteroidota</taxon>
        <taxon>Bacteroidia</taxon>
        <taxon>Bacteroidales</taxon>
        <taxon>Tannerellaceae</taxon>
        <taxon>Parabacteroides</taxon>
    </lineage>
</organism>
<dbReference type="CDD" id="cd06139">
    <property type="entry name" value="DNA_polA_I_Ecoli_like_exo"/>
    <property type="match status" value="1"/>
</dbReference>
<name>A0A1T5ABG2_9BACT</name>
<dbReference type="RefSeq" id="WP_079682295.1">
    <property type="nucleotide sequence ID" value="NZ_FUYQ01000003.1"/>
</dbReference>
<dbReference type="InterPro" id="IPR002421">
    <property type="entry name" value="5-3_exonuclease"/>
</dbReference>
<dbReference type="FunFam" id="1.10.150.20:FF:000002">
    <property type="entry name" value="DNA polymerase I"/>
    <property type="match status" value="1"/>
</dbReference>
<evidence type="ECO:0000256" key="15">
    <source>
        <dbReference type="NCBIfam" id="TIGR00593"/>
    </source>
</evidence>
<keyword evidence="21" id="KW-1185">Reference proteome</keyword>
<dbReference type="NCBIfam" id="TIGR00593">
    <property type="entry name" value="pola"/>
    <property type="match status" value="1"/>
</dbReference>
<dbReference type="PROSITE" id="PS00447">
    <property type="entry name" value="DNA_POLYMERASE_A"/>
    <property type="match status" value="1"/>
</dbReference>
<dbReference type="SMART" id="SM00475">
    <property type="entry name" value="53EXOc"/>
    <property type="match status" value="1"/>
</dbReference>
<evidence type="ECO:0000256" key="4">
    <source>
        <dbReference type="ARBA" id="ARBA00022679"/>
    </source>
</evidence>
<dbReference type="PRINTS" id="PR00868">
    <property type="entry name" value="DNAPOLI"/>
</dbReference>
<evidence type="ECO:0000259" key="19">
    <source>
        <dbReference type="SMART" id="SM00482"/>
    </source>
</evidence>
<dbReference type="Gene3D" id="3.30.420.10">
    <property type="entry name" value="Ribonuclease H-like superfamily/Ribonuclease H"/>
    <property type="match status" value="1"/>
</dbReference>
<feature type="domain" description="DNA-directed DNA polymerase family A palm" evidence="19">
    <location>
        <begin position="678"/>
        <end position="885"/>
    </location>
</feature>
<dbReference type="Pfam" id="PF01612">
    <property type="entry name" value="DNA_pol_A_exo1"/>
    <property type="match status" value="1"/>
</dbReference>
<feature type="domain" description="5'-3' exonuclease" evidence="18">
    <location>
        <begin position="1"/>
        <end position="261"/>
    </location>
</feature>
<accession>A0A1T5ABG2</accession>
<proteinExistence type="inferred from homology"/>
<comment type="function">
    <text evidence="16">In addition to polymerase activity, this DNA polymerase exhibits 3'-5' and 5'-3' exonuclease activity.</text>
</comment>
<dbReference type="CDD" id="cd09898">
    <property type="entry name" value="H3TH_53EXO"/>
    <property type="match status" value="1"/>
</dbReference>
<dbReference type="Pfam" id="PF02739">
    <property type="entry name" value="5_3_exonuc_N"/>
    <property type="match status" value="1"/>
</dbReference>
<evidence type="ECO:0000256" key="11">
    <source>
        <dbReference type="ARBA" id="ARBA00022932"/>
    </source>
</evidence>
<dbReference type="Gene3D" id="3.40.50.1010">
    <property type="entry name" value="5'-nuclease"/>
    <property type="match status" value="1"/>
</dbReference>
<dbReference type="SUPFAM" id="SSF53098">
    <property type="entry name" value="Ribonuclease H-like"/>
    <property type="match status" value="1"/>
</dbReference>
<keyword evidence="7" id="KW-0540">Nuclease</keyword>
<protein>
    <recommendedName>
        <fullName evidence="3 15">DNA polymerase I</fullName>
        <ecNumber evidence="2 15">2.7.7.7</ecNumber>
    </recommendedName>
</protein>
<dbReference type="InterPro" id="IPR018320">
    <property type="entry name" value="DNA_polymerase_1"/>
</dbReference>
<dbReference type="InterPro" id="IPR002562">
    <property type="entry name" value="3'-5'_exonuclease_dom"/>
</dbReference>
<dbReference type="Gene3D" id="3.30.70.370">
    <property type="match status" value="1"/>
</dbReference>
<dbReference type="FunFam" id="1.10.150.20:FF:000003">
    <property type="entry name" value="DNA polymerase I"/>
    <property type="match status" value="1"/>
</dbReference>
<dbReference type="Proteomes" id="UP000190852">
    <property type="component" value="Unassembled WGS sequence"/>
</dbReference>
<evidence type="ECO:0000256" key="8">
    <source>
        <dbReference type="ARBA" id="ARBA00022763"/>
    </source>
</evidence>
<dbReference type="CDD" id="cd09859">
    <property type="entry name" value="PIN_53EXO"/>
    <property type="match status" value="1"/>
</dbReference>
<dbReference type="InterPro" id="IPR036397">
    <property type="entry name" value="RNaseH_sf"/>
</dbReference>
<dbReference type="Pfam" id="PF01367">
    <property type="entry name" value="5_3_exonuc"/>
    <property type="match status" value="1"/>
</dbReference>
<evidence type="ECO:0000256" key="10">
    <source>
        <dbReference type="ARBA" id="ARBA00022839"/>
    </source>
</evidence>
<dbReference type="InterPro" id="IPR020046">
    <property type="entry name" value="5-3_exonucl_a-hlix_arch_N"/>
</dbReference>
<dbReference type="EC" id="2.7.7.7" evidence="2 15"/>
<evidence type="ECO:0000256" key="1">
    <source>
        <dbReference type="ARBA" id="ARBA00007705"/>
    </source>
</evidence>
<dbReference type="SMART" id="SM00474">
    <property type="entry name" value="35EXOc"/>
    <property type="match status" value="1"/>
</dbReference>
<dbReference type="InterPro" id="IPR036279">
    <property type="entry name" value="5-3_exonuclease_C_sf"/>
</dbReference>